<evidence type="ECO:0000313" key="1">
    <source>
        <dbReference type="EMBL" id="WVZ82921.1"/>
    </source>
</evidence>
<organism evidence="1 2">
    <name type="scientific">Paspalum notatum var. saurae</name>
    <dbReference type="NCBI Taxonomy" id="547442"/>
    <lineage>
        <taxon>Eukaryota</taxon>
        <taxon>Viridiplantae</taxon>
        <taxon>Streptophyta</taxon>
        <taxon>Embryophyta</taxon>
        <taxon>Tracheophyta</taxon>
        <taxon>Spermatophyta</taxon>
        <taxon>Magnoliopsida</taxon>
        <taxon>Liliopsida</taxon>
        <taxon>Poales</taxon>
        <taxon>Poaceae</taxon>
        <taxon>PACMAD clade</taxon>
        <taxon>Panicoideae</taxon>
        <taxon>Andropogonodae</taxon>
        <taxon>Paspaleae</taxon>
        <taxon>Paspalinae</taxon>
        <taxon>Paspalum</taxon>
    </lineage>
</organism>
<accession>A0AAQ3U033</accession>
<evidence type="ECO:0000313" key="2">
    <source>
        <dbReference type="Proteomes" id="UP001341281"/>
    </source>
</evidence>
<keyword evidence="2" id="KW-1185">Reference proteome</keyword>
<protein>
    <submittedName>
        <fullName evidence="1">Uncharacterized protein</fullName>
    </submittedName>
</protein>
<dbReference type="AlphaFoldDB" id="A0AAQ3U033"/>
<name>A0AAQ3U033_PASNO</name>
<dbReference type="EMBL" id="CP144750">
    <property type="protein sequence ID" value="WVZ82921.1"/>
    <property type="molecule type" value="Genomic_DNA"/>
</dbReference>
<gene>
    <name evidence="1" type="ORF">U9M48_030127</name>
</gene>
<feature type="non-terminal residue" evidence="1">
    <location>
        <position position="116"/>
    </location>
</feature>
<reference evidence="1 2" key="1">
    <citation type="submission" date="2024-02" db="EMBL/GenBank/DDBJ databases">
        <title>High-quality chromosome-scale genome assembly of Pensacola bahiagrass (Paspalum notatum Flugge var. saurae).</title>
        <authorList>
            <person name="Vega J.M."/>
            <person name="Podio M."/>
            <person name="Orjuela J."/>
            <person name="Siena L.A."/>
            <person name="Pessino S.C."/>
            <person name="Combes M.C."/>
            <person name="Mariac C."/>
            <person name="Albertini E."/>
            <person name="Pupilli F."/>
            <person name="Ortiz J.P.A."/>
            <person name="Leblanc O."/>
        </authorList>
    </citation>
    <scope>NUCLEOTIDE SEQUENCE [LARGE SCALE GENOMIC DNA]</scope>
    <source>
        <strain evidence="1">R1</strain>
        <tissue evidence="1">Leaf</tissue>
    </source>
</reference>
<dbReference type="Proteomes" id="UP001341281">
    <property type="component" value="Chromosome 06"/>
</dbReference>
<proteinExistence type="predicted"/>
<sequence>MGRLTVQPWPLYHLRSPDFGSPGPSVRSKQGAAVVRHRSLSLPLNRTRPHTELRCKAGEPVRGVRGKLNLDERPLHGLRCAELFTAITNHAEADVWIVKALLDPLEALQLPHLQRA</sequence>